<dbReference type="FunFam" id="3.30.70.340:FF:000003">
    <property type="entry name" value="Carboxypeptidase B2"/>
    <property type="match status" value="1"/>
</dbReference>
<comment type="caution">
    <text evidence="5">The sequence shown here is derived from an EMBL/GenBank/DDBJ whole genome shotgun (WGS) entry which is preliminary data.</text>
</comment>
<keyword evidence="2" id="KW-0862">Zinc</keyword>
<evidence type="ECO:0000256" key="2">
    <source>
        <dbReference type="ARBA" id="ARBA00022833"/>
    </source>
</evidence>
<dbReference type="EMBL" id="JAACNH010000002">
    <property type="protein sequence ID" value="KAG8452315.1"/>
    <property type="molecule type" value="Genomic_DNA"/>
</dbReference>
<proteinExistence type="predicted"/>
<evidence type="ECO:0000256" key="3">
    <source>
        <dbReference type="SAM" id="SignalP"/>
    </source>
</evidence>
<protein>
    <recommendedName>
        <fullName evidence="4">Carboxypeptidase activation peptide domain-containing protein</fullName>
    </recommendedName>
</protein>
<feature type="non-terminal residue" evidence="5">
    <location>
        <position position="144"/>
    </location>
</feature>
<feature type="domain" description="Carboxypeptidase activation peptide" evidence="4">
    <location>
        <begin position="42"/>
        <end position="117"/>
    </location>
</feature>
<reference evidence="5" key="1">
    <citation type="thesis" date="2020" institute="ProQuest LLC" country="789 East Eisenhower Parkway, Ann Arbor, MI, USA">
        <title>Comparative Genomics and Chromosome Evolution.</title>
        <authorList>
            <person name="Mudd A.B."/>
        </authorList>
    </citation>
    <scope>NUCLEOTIDE SEQUENCE</scope>
    <source>
        <strain evidence="5">Female2</strain>
        <tissue evidence="5">Blood</tissue>
    </source>
</reference>
<dbReference type="GO" id="GO:0046872">
    <property type="term" value="F:metal ion binding"/>
    <property type="evidence" value="ECO:0007669"/>
    <property type="project" value="UniProtKB-KW"/>
</dbReference>
<sequence>WQPTMQVSKPFAELKKYFLIVTLGLSVVQYQVSADDRDQVLYVLPRTERQAEVLKNITSQPEVVLWKPDDVEHITANKEVHFYVNLSSVESIKSQLNKSAVAYSVLVNNAENLIEQQTYNETSNQRSPKSFYEQYHPLEDVRII</sequence>
<feature type="chain" id="PRO_5035828307" description="Carboxypeptidase activation peptide domain-containing protein" evidence="3">
    <location>
        <begin position="35"/>
        <end position="144"/>
    </location>
</feature>
<evidence type="ECO:0000313" key="5">
    <source>
        <dbReference type="EMBL" id="KAG8452315.1"/>
    </source>
</evidence>
<name>A0A8T2K491_9PIPI</name>
<dbReference type="Gene3D" id="3.30.70.340">
    <property type="entry name" value="Metallocarboxypeptidase-like"/>
    <property type="match status" value="1"/>
</dbReference>
<keyword evidence="1" id="KW-0479">Metal-binding</keyword>
<keyword evidence="6" id="KW-1185">Reference proteome</keyword>
<accession>A0A8T2K491</accession>
<feature type="signal peptide" evidence="3">
    <location>
        <begin position="1"/>
        <end position="34"/>
    </location>
</feature>
<organism evidence="5 6">
    <name type="scientific">Hymenochirus boettgeri</name>
    <name type="common">Congo dwarf clawed frog</name>
    <dbReference type="NCBI Taxonomy" id="247094"/>
    <lineage>
        <taxon>Eukaryota</taxon>
        <taxon>Metazoa</taxon>
        <taxon>Chordata</taxon>
        <taxon>Craniata</taxon>
        <taxon>Vertebrata</taxon>
        <taxon>Euteleostomi</taxon>
        <taxon>Amphibia</taxon>
        <taxon>Batrachia</taxon>
        <taxon>Anura</taxon>
        <taxon>Pipoidea</taxon>
        <taxon>Pipidae</taxon>
        <taxon>Pipinae</taxon>
        <taxon>Hymenochirus</taxon>
    </lineage>
</organism>
<dbReference type="InterPro" id="IPR003146">
    <property type="entry name" value="M14A_act_pep"/>
</dbReference>
<dbReference type="SUPFAM" id="SSF54897">
    <property type="entry name" value="Protease propeptides/inhibitors"/>
    <property type="match status" value="1"/>
</dbReference>
<dbReference type="InterPro" id="IPR036990">
    <property type="entry name" value="M14A-like_propep"/>
</dbReference>
<gene>
    <name evidence="5" type="ORF">GDO86_004211</name>
</gene>
<evidence type="ECO:0000256" key="1">
    <source>
        <dbReference type="ARBA" id="ARBA00022723"/>
    </source>
</evidence>
<keyword evidence="3" id="KW-0732">Signal</keyword>
<dbReference type="Proteomes" id="UP000812440">
    <property type="component" value="Chromosome 2"/>
</dbReference>
<dbReference type="OrthoDB" id="3626597at2759"/>
<dbReference type="Pfam" id="PF02244">
    <property type="entry name" value="Propep_M14"/>
    <property type="match status" value="1"/>
</dbReference>
<evidence type="ECO:0000259" key="4">
    <source>
        <dbReference type="Pfam" id="PF02244"/>
    </source>
</evidence>
<evidence type="ECO:0000313" key="6">
    <source>
        <dbReference type="Proteomes" id="UP000812440"/>
    </source>
</evidence>
<dbReference type="AlphaFoldDB" id="A0A8T2K491"/>